<sequence length="762" mass="81098">MAVNDSDQPRGFVSRTPAPTWEHGLISGNGRQGAIVHGAPGALHVDLAHERLRHPLYEPLDPPPTADVLPELRRLLRDDRRQEAADLVVAVAEAADPGYAELRWIDPLIGAGTLRLTLDGEAGPWTRSTDFATGVVTHTWDDVRVEVFVSRPHDVVVVRVRAARPVSGALTVVPVAGTPPRPVDHALVTERDTLTLRGRFQTLQEYAVTARVRTDGATAPAGDGGLRVQAATELVVLARTVVGAPTDVDALRGLDELRGLDALPDVDELLAAHAAVHGELFGRSRLALGGAPTVPDADALLADPADPALVAALYDAGRYAIISSVGDLPPALQGVWSGTWEPAWCSGYTLDGNLQAAVAALSATGTPELMLPLFDLLDAHRDDFRRNARRLYGARGILVPAHLGSHGLANHFGPRWCLTFWTAGAAWLSRLYVDHWRYTGDPAFLRERAYPFLVEAAEFYLDFVTVEGGRAAFVPSYSPENSPAGSGTQAALDATADVAAVRDLLRNLLAAHDTLGLADPRATAWLRLHDALPGYEVRDGVLAEWLHPALDDNPAHRHASHLYGLWYEPDPDLLADPALRAAAGRAVTARLDWWRDQGDEMAFGLVQLGLAAAALGLAEPAHEVITRLAGRYWRPNLVSTHNAGAIFNVDICGGLPALVVAMLVGAGPARAPGAGPAPEQLRLLPALPAVWPAGEIRGVRARGGITVERLAWSPAGLTATLSGDGDVAVHTPWGLPRRVRLSPGAVSTVTVRAGDTSIGTRT</sequence>
<feature type="domain" description="Alpha fucosidase A-like C-terminal" evidence="2">
    <location>
        <begin position="680"/>
        <end position="717"/>
    </location>
</feature>
<dbReference type="InterPro" id="IPR012341">
    <property type="entry name" value="6hp_glycosidase-like_sf"/>
</dbReference>
<dbReference type="Pfam" id="PF21307">
    <property type="entry name" value="Glyco_hydro_95_C"/>
    <property type="match status" value="1"/>
</dbReference>
<dbReference type="Pfam" id="PF14498">
    <property type="entry name" value="Glyco_hyd_65N_2"/>
    <property type="match status" value="1"/>
</dbReference>
<reference evidence="5" key="1">
    <citation type="journal article" date="2019" name="Int. J. Syst. Evol. Microbiol.">
        <title>The Global Catalogue of Microorganisms (GCM) 10K type strain sequencing project: providing services to taxonomists for standard genome sequencing and annotation.</title>
        <authorList>
            <consortium name="The Broad Institute Genomics Platform"/>
            <consortium name="The Broad Institute Genome Sequencing Center for Infectious Disease"/>
            <person name="Wu L."/>
            <person name="Ma J."/>
        </authorList>
    </citation>
    <scope>NUCLEOTIDE SEQUENCE [LARGE SCALE GENOMIC DNA]</scope>
    <source>
        <strain evidence="5">JCM 13250</strain>
    </source>
</reference>
<evidence type="ECO:0000313" key="4">
    <source>
        <dbReference type="EMBL" id="GAA1814817.1"/>
    </source>
</evidence>
<feature type="domain" description="Glycosyl hydrolase family 95 N-terminal" evidence="1">
    <location>
        <begin position="15"/>
        <end position="238"/>
    </location>
</feature>
<evidence type="ECO:0000313" key="5">
    <source>
        <dbReference type="Proteomes" id="UP001500218"/>
    </source>
</evidence>
<dbReference type="InterPro" id="IPR054363">
    <property type="entry name" value="GH95_cat"/>
</dbReference>
<dbReference type="GO" id="GO:0016787">
    <property type="term" value="F:hydrolase activity"/>
    <property type="evidence" value="ECO:0007669"/>
    <property type="project" value="UniProtKB-KW"/>
</dbReference>
<name>A0ABP4YHD4_9ACTN</name>
<keyword evidence="4" id="KW-0378">Hydrolase</keyword>
<dbReference type="PANTHER" id="PTHR31084:SF0">
    <property type="entry name" value="ALPHA-L-FUCOSIDASE 2"/>
    <property type="match status" value="1"/>
</dbReference>
<feature type="domain" description="Glycosyl hydrolase family 95 catalytic" evidence="3">
    <location>
        <begin position="266"/>
        <end position="663"/>
    </location>
</feature>
<evidence type="ECO:0000259" key="2">
    <source>
        <dbReference type="Pfam" id="PF21307"/>
    </source>
</evidence>
<protein>
    <submittedName>
        <fullName evidence="4">Glycoside hydrolase N-terminal domain-containing protein</fullName>
    </submittedName>
</protein>
<organism evidence="4 5">
    <name type="scientific">Luedemannella flava</name>
    <dbReference type="NCBI Taxonomy" id="349316"/>
    <lineage>
        <taxon>Bacteria</taxon>
        <taxon>Bacillati</taxon>
        <taxon>Actinomycetota</taxon>
        <taxon>Actinomycetes</taxon>
        <taxon>Micromonosporales</taxon>
        <taxon>Micromonosporaceae</taxon>
        <taxon>Luedemannella</taxon>
    </lineage>
</organism>
<dbReference type="SUPFAM" id="SSF48208">
    <property type="entry name" value="Six-hairpin glycosidases"/>
    <property type="match status" value="1"/>
</dbReference>
<dbReference type="InterPro" id="IPR049053">
    <property type="entry name" value="AFCA-like_C"/>
</dbReference>
<dbReference type="Gene3D" id="1.50.10.10">
    <property type="match status" value="1"/>
</dbReference>
<dbReference type="EMBL" id="BAAALT010000127">
    <property type="protein sequence ID" value="GAA1814817.1"/>
    <property type="molecule type" value="Genomic_DNA"/>
</dbReference>
<dbReference type="PANTHER" id="PTHR31084">
    <property type="entry name" value="ALPHA-L-FUCOSIDASE 2"/>
    <property type="match status" value="1"/>
</dbReference>
<keyword evidence="5" id="KW-1185">Reference proteome</keyword>
<gene>
    <name evidence="4" type="ORF">GCM10009682_39940</name>
</gene>
<comment type="caution">
    <text evidence="4">The sequence shown here is derived from an EMBL/GenBank/DDBJ whole genome shotgun (WGS) entry which is preliminary data.</text>
</comment>
<dbReference type="InterPro" id="IPR027414">
    <property type="entry name" value="GH95_N_dom"/>
</dbReference>
<dbReference type="InterPro" id="IPR008928">
    <property type="entry name" value="6-hairpin_glycosidase_sf"/>
</dbReference>
<evidence type="ECO:0000259" key="3">
    <source>
        <dbReference type="Pfam" id="PF22124"/>
    </source>
</evidence>
<dbReference type="Pfam" id="PF22124">
    <property type="entry name" value="Glyco_hydro_95_cat"/>
    <property type="match status" value="1"/>
</dbReference>
<accession>A0ABP4YHD4</accession>
<proteinExistence type="predicted"/>
<evidence type="ECO:0000259" key="1">
    <source>
        <dbReference type="Pfam" id="PF14498"/>
    </source>
</evidence>
<dbReference type="Proteomes" id="UP001500218">
    <property type="component" value="Unassembled WGS sequence"/>
</dbReference>